<protein>
    <submittedName>
        <fullName evidence="2">Putative membrane protein</fullName>
    </submittedName>
</protein>
<dbReference type="EMBL" id="AKNB01000281">
    <property type="protein sequence ID" value="EIQ32578.1"/>
    <property type="molecule type" value="Genomic_DNA"/>
</dbReference>
<feature type="non-terminal residue" evidence="2">
    <location>
        <position position="1"/>
    </location>
</feature>
<gene>
    <name evidence="2" type="ORF">SB444474_4191</name>
</gene>
<sequence length="34" mass="3730">YREMTFATLWHVLIGAAKTTSVVMFLVASAQVST</sequence>
<keyword evidence="1" id="KW-0812">Transmembrane</keyword>
<keyword evidence="1" id="KW-1133">Transmembrane helix</keyword>
<accession>I6DLD6</accession>
<organism evidence="2 3">
    <name type="scientific">Shigella boydii 4444-74</name>
    <dbReference type="NCBI Taxonomy" id="766140"/>
    <lineage>
        <taxon>Bacteria</taxon>
        <taxon>Pseudomonadati</taxon>
        <taxon>Pseudomonadota</taxon>
        <taxon>Gammaproteobacteria</taxon>
        <taxon>Enterobacterales</taxon>
        <taxon>Enterobacteriaceae</taxon>
        <taxon>Shigella</taxon>
    </lineage>
</organism>
<comment type="caution">
    <text evidence="2">The sequence shown here is derived from an EMBL/GenBank/DDBJ whole genome shotgun (WGS) entry which is preliminary data.</text>
</comment>
<keyword evidence="1" id="KW-0472">Membrane</keyword>
<evidence type="ECO:0000313" key="3">
    <source>
        <dbReference type="Proteomes" id="UP000004199"/>
    </source>
</evidence>
<evidence type="ECO:0000256" key="1">
    <source>
        <dbReference type="SAM" id="Phobius"/>
    </source>
</evidence>
<name>I6DLD6_SHIBO</name>
<dbReference type="Proteomes" id="UP000004199">
    <property type="component" value="Unassembled WGS sequence"/>
</dbReference>
<evidence type="ECO:0000313" key="2">
    <source>
        <dbReference type="EMBL" id="EIQ32578.1"/>
    </source>
</evidence>
<feature type="transmembrane region" description="Helical" evidence="1">
    <location>
        <begin position="6"/>
        <end position="28"/>
    </location>
</feature>
<reference evidence="2 3" key="1">
    <citation type="submission" date="2012-03" db="EMBL/GenBank/DDBJ databases">
        <authorList>
            <person name="Rasko D."/>
            <person name="Redman J."/>
            <person name="Daugherty S.C."/>
            <person name="Tallon L."/>
            <person name="Sadzewicz L."/>
            <person name="Jones K."/>
            <person name="Santana-Cruz I."/>
            <person name="Liu X."/>
        </authorList>
    </citation>
    <scope>NUCLEOTIDE SEQUENCE [LARGE SCALE GENOMIC DNA]</scope>
    <source>
        <strain evidence="2 3">4444-74</strain>
    </source>
</reference>
<proteinExistence type="predicted"/>
<dbReference type="AlphaFoldDB" id="I6DLD6"/>